<sequence length="145" mass="16654">MRIFFEEDYITIQYNETNCTLVTTFIKPSLSKEFREGMLVLIGAMQHFKTGRVIFDTSGLGALFLEDQLWIAEYWYELAISAGYEKVAFIIPEGTFAQFSVTGATTMVKKRIPTGYFGTEQEAYDWINEGFIHGDEVLKSERTDK</sequence>
<dbReference type="Proteomes" id="UP000190961">
    <property type="component" value="Unassembled WGS sequence"/>
</dbReference>
<organism evidence="1 2">
    <name type="scientific">Ohtaekwangia koreensis</name>
    <dbReference type="NCBI Taxonomy" id="688867"/>
    <lineage>
        <taxon>Bacteria</taxon>
        <taxon>Pseudomonadati</taxon>
        <taxon>Bacteroidota</taxon>
        <taxon>Cytophagia</taxon>
        <taxon>Cytophagales</taxon>
        <taxon>Fulvivirgaceae</taxon>
        <taxon>Ohtaekwangia</taxon>
    </lineage>
</organism>
<gene>
    <name evidence="1" type="ORF">SAMN05660236_1483</name>
</gene>
<dbReference type="RefSeq" id="WP_079686017.1">
    <property type="nucleotide sequence ID" value="NZ_FUZU01000001.1"/>
</dbReference>
<name>A0A1T5JU44_9BACT</name>
<protein>
    <recommendedName>
        <fullName evidence="3">SpoIIAA-like</fullName>
    </recommendedName>
</protein>
<dbReference type="STRING" id="688867.SAMN05660236_1483"/>
<dbReference type="AlphaFoldDB" id="A0A1T5JU44"/>
<dbReference type="EMBL" id="FUZU01000001">
    <property type="protein sequence ID" value="SKC54871.1"/>
    <property type="molecule type" value="Genomic_DNA"/>
</dbReference>
<evidence type="ECO:0008006" key="3">
    <source>
        <dbReference type="Google" id="ProtNLM"/>
    </source>
</evidence>
<keyword evidence="2" id="KW-1185">Reference proteome</keyword>
<reference evidence="1 2" key="1">
    <citation type="submission" date="2017-02" db="EMBL/GenBank/DDBJ databases">
        <authorList>
            <person name="Peterson S.W."/>
        </authorList>
    </citation>
    <scope>NUCLEOTIDE SEQUENCE [LARGE SCALE GENOMIC DNA]</scope>
    <source>
        <strain evidence="1 2">DSM 25262</strain>
    </source>
</reference>
<accession>A0A1T5JU44</accession>
<proteinExistence type="predicted"/>
<evidence type="ECO:0000313" key="1">
    <source>
        <dbReference type="EMBL" id="SKC54871.1"/>
    </source>
</evidence>
<evidence type="ECO:0000313" key="2">
    <source>
        <dbReference type="Proteomes" id="UP000190961"/>
    </source>
</evidence>
<dbReference type="OrthoDB" id="979415at2"/>